<dbReference type="AlphaFoldDB" id="A0A2S9GY87"/>
<dbReference type="Pfam" id="PF00182">
    <property type="entry name" value="Glyco_hydro_19"/>
    <property type="match status" value="1"/>
</dbReference>
<reference evidence="2 3" key="1">
    <citation type="submission" date="2018-02" db="EMBL/GenBank/DDBJ databases">
        <title>Solimicrobium silvestre gen. nov., sp. nov., isolated from alpine forest soil.</title>
        <authorList>
            <person name="Margesin R."/>
            <person name="Albuquerque L."/>
            <person name="Zhang D.-C."/>
            <person name="Froufe H.J.C."/>
            <person name="Severino R."/>
            <person name="Roxo I."/>
            <person name="Egas C."/>
            <person name="Da Costa M.S."/>
        </authorList>
    </citation>
    <scope>NUCLEOTIDE SEQUENCE [LARGE SCALE GENOMIC DNA]</scope>
    <source>
        <strain evidence="2 3">S20-91</strain>
    </source>
</reference>
<protein>
    <submittedName>
        <fullName evidence="2">Putative chitinase</fullName>
    </submittedName>
</protein>
<evidence type="ECO:0000259" key="1">
    <source>
        <dbReference type="Pfam" id="PF00182"/>
    </source>
</evidence>
<dbReference type="PANTHER" id="PTHR34408:SF1">
    <property type="entry name" value="GLYCOSYL HYDROLASE FAMILY 19 DOMAIN-CONTAINING PROTEIN HI_1415"/>
    <property type="match status" value="1"/>
</dbReference>
<proteinExistence type="predicted"/>
<comment type="caution">
    <text evidence="2">The sequence shown here is derived from an EMBL/GenBank/DDBJ whole genome shotgun (WGS) entry which is preliminary data.</text>
</comment>
<evidence type="ECO:0000313" key="3">
    <source>
        <dbReference type="Proteomes" id="UP000237839"/>
    </source>
</evidence>
<sequence length="171" mass="18819">MDISQLQKIMPLARQRANTFLDPLIAAMSEFEINTPMRQAAFLAQVAHESGQLLYVLELASGEAYEGRKDLGNTQSGDGPRFKGRGLIQITGRTNYAAMSEALKLDCVNHPELLELPTNACRSAGWFWKNHGLNVLADSQSFITITRRINGGTNGLADRQALYAIAKKVLL</sequence>
<dbReference type="InterPro" id="IPR000726">
    <property type="entry name" value="Glyco_hydro_19_cat"/>
</dbReference>
<dbReference type="GO" id="GO:0016998">
    <property type="term" value="P:cell wall macromolecule catabolic process"/>
    <property type="evidence" value="ECO:0007669"/>
    <property type="project" value="InterPro"/>
</dbReference>
<keyword evidence="3" id="KW-1185">Reference proteome</keyword>
<dbReference type="RefSeq" id="WP_105532497.1">
    <property type="nucleotide sequence ID" value="NZ_PUGF01000012.1"/>
</dbReference>
<dbReference type="PANTHER" id="PTHR34408">
    <property type="entry name" value="FAMILY PROTEIN, PUTATIVE-RELATED"/>
    <property type="match status" value="1"/>
</dbReference>
<gene>
    <name evidence="2" type="ORF">S2091_2742</name>
</gene>
<dbReference type="InterPro" id="IPR052354">
    <property type="entry name" value="Cell_Wall_Dynamics_Protein"/>
</dbReference>
<feature type="domain" description="Glycoside hydrolase family 19 catalytic" evidence="1">
    <location>
        <begin position="74"/>
        <end position="130"/>
    </location>
</feature>
<dbReference type="GO" id="GO:0004568">
    <property type="term" value="F:chitinase activity"/>
    <property type="evidence" value="ECO:0007669"/>
    <property type="project" value="InterPro"/>
</dbReference>
<dbReference type="Gene3D" id="1.10.530.10">
    <property type="match status" value="1"/>
</dbReference>
<dbReference type="Proteomes" id="UP000237839">
    <property type="component" value="Unassembled WGS sequence"/>
</dbReference>
<name>A0A2S9GY87_9BURK</name>
<evidence type="ECO:0000313" key="2">
    <source>
        <dbReference type="EMBL" id="PRC92687.1"/>
    </source>
</evidence>
<dbReference type="SUPFAM" id="SSF53955">
    <property type="entry name" value="Lysozyme-like"/>
    <property type="match status" value="1"/>
</dbReference>
<dbReference type="EMBL" id="PUGF01000012">
    <property type="protein sequence ID" value="PRC92687.1"/>
    <property type="molecule type" value="Genomic_DNA"/>
</dbReference>
<dbReference type="OrthoDB" id="1242806at2"/>
<dbReference type="InterPro" id="IPR023346">
    <property type="entry name" value="Lysozyme-like_dom_sf"/>
</dbReference>
<accession>A0A2S9GY87</accession>
<dbReference type="GO" id="GO:0006032">
    <property type="term" value="P:chitin catabolic process"/>
    <property type="evidence" value="ECO:0007669"/>
    <property type="project" value="InterPro"/>
</dbReference>
<organism evidence="2 3">
    <name type="scientific">Solimicrobium silvestre</name>
    <dbReference type="NCBI Taxonomy" id="2099400"/>
    <lineage>
        <taxon>Bacteria</taxon>
        <taxon>Pseudomonadati</taxon>
        <taxon>Pseudomonadota</taxon>
        <taxon>Betaproteobacteria</taxon>
        <taxon>Burkholderiales</taxon>
        <taxon>Oxalobacteraceae</taxon>
        <taxon>Solimicrobium</taxon>
    </lineage>
</organism>